<gene>
    <name evidence="2" type="ORF">SNEC2469_LOCUS34542</name>
</gene>
<keyword evidence="3" id="KW-1185">Reference proteome</keyword>
<reference evidence="2" key="1">
    <citation type="submission" date="2021-02" db="EMBL/GenBank/DDBJ databases">
        <authorList>
            <person name="Dougan E. K."/>
            <person name="Rhodes N."/>
            <person name="Thang M."/>
            <person name="Chan C."/>
        </authorList>
    </citation>
    <scope>NUCLEOTIDE SEQUENCE</scope>
</reference>
<dbReference type="OrthoDB" id="429360at2759"/>
<keyword evidence="1" id="KW-0812">Transmembrane</keyword>
<dbReference type="AlphaFoldDB" id="A0A813CGK4"/>
<evidence type="ECO:0000256" key="1">
    <source>
        <dbReference type="SAM" id="Phobius"/>
    </source>
</evidence>
<feature type="non-terminal residue" evidence="2">
    <location>
        <position position="1"/>
    </location>
</feature>
<proteinExistence type="predicted"/>
<feature type="transmembrane region" description="Helical" evidence="1">
    <location>
        <begin position="53"/>
        <end position="72"/>
    </location>
</feature>
<comment type="caution">
    <text evidence="2">The sequence shown here is derived from an EMBL/GenBank/DDBJ whole genome shotgun (WGS) entry which is preliminary data.</text>
</comment>
<accession>A0A813CGK4</accession>
<feature type="non-terminal residue" evidence="2">
    <location>
        <position position="124"/>
    </location>
</feature>
<sequence>AMLRDSRVLWYARRAMIQFSCPGGLKHLKLENDPELKKLEDTFRMFTRLAWQALGWIFLKLALATVVVFKIYRPLAIRYTDSLADRALLRCLLYLSVFNLGLRSVLCFTKKVWREGEDDSFYHQ</sequence>
<keyword evidence="1" id="KW-0472">Membrane</keyword>
<evidence type="ECO:0000313" key="3">
    <source>
        <dbReference type="Proteomes" id="UP000601435"/>
    </source>
</evidence>
<protein>
    <submittedName>
        <fullName evidence="2">Uncharacterized protein</fullName>
    </submittedName>
</protein>
<keyword evidence="1" id="KW-1133">Transmembrane helix</keyword>
<evidence type="ECO:0000313" key="2">
    <source>
        <dbReference type="EMBL" id="CAE7942124.1"/>
    </source>
</evidence>
<dbReference type="Proteomes" id="UP000601435">
    <property type="component" value="Unassembled WGS sequence"/>
</dbReference>
<dbReference type="EMBL" id="CAJNJA010095731">
    <property type="protein sequence ID" value="CAE7942124.1"/>
    <property type="molecule type" value="Genomic_DNA"/>
</dbReference>
<name>A0A813CGK4_9DINO</name>
<organism evidence="2 3">
    <name type="scientific">Symbiodinium necroappetens</name>
    <dbReference type="NCBI Taxonomy" id="1628268"/>
    <lineage>
        <taxon>Eukaryota</taxon>
        <taxon>Sar</taxon>
        <taxon>Alveolata</taxon>
        <taxon>Dinophyceae</taxon>
        <taxon>Suessiales</taxon>
        <taxon>Symbiodiniaceae</taxon>
        <taxon>Symbiodinium</taxon>
    </lineage>
</organism>